<proteinExistence type="predicted"/>
<dbReference type="AlphaFoldDB" id="W4QYX0"/>
<name>W4QYX0_HALA3</name>
<comment type="caution">
    <text evidence="1">The sequence shown here is derived from an EMBL/GenBank/DDBJ whole genome shotgun (WGS) entry which is preliminary data.</text>
</comment>
<reference evidence="1 2" key="1">
    <citation type="journal article" date="2014" name="Genome Announc.">
        <title>Draft Genome Sequences of Three Alkaliphilic Bacillus Strains, Bacillus wakoensis JCM 9140T, Bacillus akibai JCM 9157T, and Bacillus hemicellulosilyticus JCM 9152T.</title>
        <authorList>
            <person name="Yuki M."/>
            <person name="Oshima K."/>
            <person name="Suda W."/>
            <person name="Oshida Y."/>
            <person name="Kitamura K."/>
            <person name="Iida T."/>
            <person name="Hattori M."/>
            <person name="Ohkuma M."/>
        </authorList>
    </citation>
    <scope>NUCLEOTIDE SEQUENCE [LARGE SCALE GENOMIC DNA]</scope>
    <source>
        <strain evidence="1 2">JCM 9157</strain>
    </source>
</reference>
<evidence type="ECO:0000313" key="2">
    <source>
        <dbReference type="Proteomes" id="UP000018896"/>
    </source>
</evidence>
<evidence type="ECO:0000313" key="1">
    <source>
        <dbReference type="EMBL" id="GAE36868.1"/>
    </source>
</evidence>
<dbReference type="Proteomes" id="UP000018896">
    <property type="component" value="Unassembled WGS sequence"/>
</dbReference>
<dbReference type="STRING" id="1236973.JCM9157_4089"/>
<protein>
    <submittedName>
        <fullName evidence="1">Uncharacterized protein</fullName>
    </submittedName>
</protein>
<dbReference type="eggNOG" id="COG0457">
    <property type="taxonomic scope" value="Bacteria"/>
</dbReference>
<keyword evidence="2" id="KW-1185">Reference proteome</keyword>
<dbReference type="RefSeq" id="WP_035667081.1">
    <property type="nucleotide sequence ID" value="NZ_BAUV01000045.1"/>
</dbReference>
<gene>
    <name evidence="1" type="ORF">JCM9157_4089</name>
</gene>
<dbReference type="Gene3D" id="3.20.20.80">
    <property type="entry name" value="Glycosidases"/>
    <property type="match status" value="1"/>
</dbReference>
<dbReference type="EMBL" id="BAUV01000045">
    <property type="protein sequence ID" value="GAE36868.1"/>
    <property type="molecule type" value="Genomic_DNA"/>
</dbReference>
<dbReference type="OrthoDB" id="916275at2"/>
<dbReference type="SUPFAM" id="SSF51445">
    <property type="entry name" value="(Trans)glycosidases"/>
    <property type="match status" value="1"/>
</dbReference>
<organism evidence="1 2">
    <name type="scientific">Halalkalibacter akibai (strain ATCC 43226 / DSM 21942 / CIP 109018 / JCM 9157 / 1139)</name>
    <name type="common">Bacillus akibai</name>
    <dbReference type="NCBI Taxonomy" id="1236973"/>
    <lineage>
        <taxon>Bacteria</taxon>
        <taxon>Bacillati</taxon>
        <taxon>Bacillota</taxon>
        <taxon>Bacilli</taxon>
        <taxon>Bacillales</taxon>
        <taxon>Bacillaceae</taxon>
        <taxon>Halalkalibacter</taxon>
    </lineage>
</organism>
<sequence length="1093" mass="127621">MKKLLLLLIFVLVIFIPFILWSIQSSQELNVVILDKTVPTESYREHNGLTWLLNHLKYEQNTGNYSAETDYYGFVPNDSEKKHSVRPLPSSLTGTDLVYMADTYGVYQDDLPWTPNSRGERSELIYGGLLQEEWQTIKKHITTHPSTLVAEFNSFASPTEESVRKDITDFLSLDWTGWTGRYFEDLHRDNEELPIWMIERHEAFTGERWAYEESGFVLVHDWKEEIVVLSEKLNHVGASELRLAFTEAGKGFFGLEESPPYQYWFDIVTPYDEQDVLAYYDWDLTSDGKELLKKHQIPSQFAAVIHHRKNQSNLFYFAGDFVDINTVPSLTRFAGWSKWKALTSFEATSPDSSFFYRAYVPMMKKILQMENQEKIMNEQTFPSTSSGDASYSARIQGSTFEIYHNGNWEPVAIKGVNMGMGKPGTWPGEAAIKESEYYRWFEQIGEMNANTVRVYTLHPPDFYRALKRYNSEHDKPIYLMHGTWFNEDLLHELREKHPEADAYSSEIVEEFQTEWRNIVDAIHGQANIEERSGHAHGSYYTDISAYVIGWIIGIEWDPEMVHNMSLKYANQEDYNGTYIDSVNADGMEQWLAWQLDELVSYEQEQYGWIRPVSFTNWVTTDLLDHPAEPSESEDLAVVDPNKLKVKNEVSEVGMFASYHIYPYYPDFLNLEEKYTEFIDHRGERNNYAGYLKDLNAAHDLPILVAEFGVPASRGLTHVNPFGWNQGFLSEEEQGNILVHLYEDIVKEDMLGGLVFTWQDEWFKRTWNTMDYDNTDRRPYWSNAQTNEQQFGLLGFDRLKIKVDGEIDDWETDPLYPYSNGSLEQLFVDSDERYLYLRLDLSERVHMGEENLRPVFMFDVHPNQGNEQFMEIPSLKAFNTGIDFVLDIQGKDRANLLVDAYYDTFLFHYGVDLNMLSDQVTIPNRNSGMFNKIQLALNKEMTRPDTGETFDFVAYETGEFRYGNGNPQSEDYDSLADYYYSEDDTILEIRIPWALLNVKDPSQREIMGDLYKNGSEKELYQHLHRKEYIDGIKIAVLLLDNNNELKSSLPKIINSELNGQEMKLYSWEKWDVPLSEERLKQSYFILQEYWKTKN</sequence>
<accession>W4QYX0</accession>
<dbReference type="InterPro" id="IPR017853">
    <property type="entry name" value="GH"/>
</dbReference>